<dbReference type="PANTHER" id="PTHR47160:SF10">
    <property type="entry name" value="MULE TRANSPOSASE DOMAIN-CONTAINING PROTEIN"/>
    <property type="match status" value="1"/>
</dbReference>
<dbReference type="AlphaFoldDB" id="A0A8R2D1J4"/>
<dbReference type="Pfam" id="PF04500">
    <property type="entry name" value="FLYWCH"/>
    <property type="match status" value="1"/>
</dbReference>
<evidence type="ECO:0008006" key="8">
    <source>
        <dbReference type="Google" id="ProtNLM"/>
    </source>
</evidence>
<dbReference type="Proteomes" id="UP000007819">
    <property type="component" value="Chromosome A2"/>
</dbReference>
<reference evidence="6" key="2">
    <citation type="submission" date="2022-06" db="UniProtKB">
        <authorList>
            <consortium name="EnsemblMetazoa"/>
        </authorList>
    </citation>
    <scope>IDENTIFICATION</scope>
</reference>
<sequence>MEIQIIMSEKGKELVLLNNFKYCFVRKRKDGYIKWICTNKNCTANILTTADKKSLHQSTGEHKHLVNSQQKIERQILRENCKRKADDNISTRPLKIIRNELIKNKPTDIIYSDIQSVRKAMYDKRRKMYPVFPISLNEAISQLKLVENNCCLFNGDQFVFVPENDEFVCITTKENLKFMTTQNEFFGDGTFDFAPKFFLQLYTIHSYTNGFYVPIVYFFLANKTKETYLNMWKYLLELCQRFFTSTFDVQKLHLDFESGAHEAAKEIFPNVMIVTCRFHLGQAWWRKINGDSNLRNAYKDNNNELGQWLKLFFGLPFLPSDEIEDAFLALIAECPSLEEGHVFTDYLVSTYIAPDSLFPPYLWAQEPSVNPRTTNGPESFHRTYNGQFYCPHPPTHVVISVLKETQAQTLTIINSIKNNVHKPMAKKDKLLSESTLQNYNDYKVHKDLILYLRKTGNSYQGKNLKKIRGRKNLSAFYNSSTWRIDRDFEGQLLVDFKEVSTAGFSELTSSENDGIKQ</sequence>
<keyword evidence="2" id="KW-0863">Zinc-finger</keyword>
<dbReference type="PANTHER" id="PTHR47160">
    <property type="entry name" value="PUTATIVE-RELATED"/>
    <property type="match status" value="1"/>
</dbReference>
<keyword evidence="7" id="KW-1185">Reference proteome</keyword>
<reference evidence="7" key="1">
    <citation type="submission" date="2010-06" db="EMBL/GenBank/DDBJ databases">
        <authorList>
            <person name="Jiang H."/>
            <person name="Abraham K."/>
            <person name="Ali S."/>
            <person name="Alsbrooks S.L."/>
            <person name="Anim B.N."/>
            <person name="Anosike U.S."/>
            <person name="Attaway T."/>
            <person name="Bandaranaike D.P."/>
            <person name="Battles P.K."/>
            <person name="Bell S.N."/>
            <person name="Bell A.V."/>
            <person name="Beltran B."/>
            <person name="Bickham C."/>
            <person name="Bustamante Y."/>
            <person name="Caleb T."/>
            <person name="Canada A."/>
            <person name="Cardenas V."/>
            <person name="Carter K."/>
            <person name="Chacko J."/>
            <person name="Chandrabose M.N."/>
            <person name="Chavez D."/>
            <person name="Chavez A."/>
            <person name="Chen L."/>
            <person name="Chu H.-S."/>
            <person name="Claassen K.J."/>
            <person name="Cockrell R."/>
            <person name="Collins M."/>
            <person name="Cooper J.A."/>
            <person name="Cree A."/>
            <person name="Curry S.M."/>
            <person name="Da Y."/>
            <person name="Dao M.D."/>
            <person name="Das B."/>
            <person name="Davila M.-L."/>
            <person name="Davy-Carroll L."/>
            <person name="Denson S."/>
            <person name="Dinh H."/>
            <person name="Ebong V.E."/>
            <person name="Edwards J.R."/>
            <person name="Egan A."/>
            <person name="El-Daye J."/>
            <person name="Escobedo L."/>
            <person name="Fernandez S."/>
            <person name="Fernando P.R."/>
            <person name="Flagg N."/>
            <person name="Forbes L.D."/>
            <person name="Fowler R.G."/>
            <person name="Fu Q."/>
            <person name="Gabisi R.A."/>
            <person name="Ganer J."/>
            <person name="Garbino Pronczuk A."/>
            <person name="Garcia R.M."/>
            <person name="Garner T."/>
            <person name="Garrett T.E."/>
            <person name="Gonzalez D.A."/>
            <person name="Hamid H."/>
            <person name="Hawkins E.S."/>
            <person name="Hirani K."/>
            <person name="Hogues M.E."/>
            <person name="Hollins B."/>
            <person name="Hsiao C.-H."/>
            <person name="Jabil R."/>
            <person name="James M.L."/>
            <person name="Jhangiani S.N."/>
            <person name="Johnson B."/>
            <person name="Johnson Q."/>
            <person name="Joshi V."/>
            <person name="Kalu J.B."/>
            <person name="Kam C."/>
            <person name="Kashfia A."/>
            <person name="Keebler J."/>
            <person name="Kisamo H."/>
            <person name="Kovar C.L."/>
            <person name="Lago L.A."/>
            <person name="Lai C.-Y."/>
            <person name="Laidlaw J."/>
            <person name="Lara F."/>
            <person name="Le T.-K."/>
            <person name="Lee S.L."/>
            <person name="Legall F.H."/>
            <person name="Lemon S.J."/>
            <person name="Lewis L.R."/>
            <person name="Li B."/>
            <person name="Liu Y."/>
            <person name="Liu Y.-S."/>
            <person name="Lopez J."/>
            <person name="Lozado R.J."/>
            <person name="Lu J."/>
            <person name="Madu R.C."/>
            <person name="Maheshwari M."/>
            <person name="Maheshwari R."/>
            <person name="Malloy K."/>
            <person name="Martinez E."/>
            <person name="Mathew T."/>
            <person name="Mercado I.C."/>
            <person name="Mercado C."/>
            <person name="Meyer B."/>
            <person name="Montgomery K."/>
            <person name="Morgan M.B."/>
            <person name="Munidasa M."/>
            <person name="Nazareth L.V."/>
            <person name="Nelson J."/>
            <person name="Ng B.M."/>
            <person name="Nguyen N.B."/>
            <person name="Nguyen P.Q."/>
            <person name="Nguyen T."/>
            <person name="Obregon M."/>
            <person name="Okwuonu G.O."/>
            <person name="Onwere C.G."/>
            <person name="Orozco G."/>
            <person name="Parra A."/>
            <person name="Patel S."/>
            <person name="Patil S."/>
            <person name="Perez A."/>
            <person name="Perez Y."/>
            <person name="Pham C."/>
            <person name="Primus E.L."/>
            <person name="Pu L.-L."/>
            <person name="Puazo M."/>
            <person name="Qin X."/>
            <person name="Quiroz J.B."/>
            <person name="Reese J."/>
            <person name="Richards S."/>
            <person name="Rives C.M."/>
            <person name="Robberts R."/>
            <person name="Ruiz S.J."/>
            <person name="Ruiz M.J."/>
            <person name="Santibanez J."/>
            <person name="Schneider B.W."/>
            <person name="Sisson I."/>
            <person name="Smith M."/>
            <person name="Sodergren E."/>
            <person name="Song X.-Z."/>
            <person name="Song B.B."/>
            <person name="Summersgill H."/>
            <person name="Thelus R."/>
            <person name="Thornton R.D."/>
            <person name="Trejos Z.Y."/>
            <person name="Usmani K."/>
            <person name="Vattathil S."/>
            <person name="Villasana D."/>
            <person name="Walker D.L."/>
            <person name="Wang S."/>
            <person name="Wang K."/>
            <person name="White C.S."/>
            <person name="Williams A.C."/>
            <person name="Williamson J."/>
            <person name="Wilson K."/>
            <person name="Woghiren I.O."/>
            <person name="Woodworth J.R."/>
            <person name="Worley K.C."/>
            <person name="Wright R.A."/>
            <person name="Wu W."/>
            <person name="Young L."/>
            <person name="Zhang L."/>
            <person name="Zhang J."/>
            <person name="Zhu Y."/>
            <person name="Muzny D.M."/>
            <person name="Weinstock G."/>
            <person name="Gibbs R.A."/>
        </authorList>
    </citation>
    <scope>NUCLEOTIDE SEQUENCE [LARGE SCALE GENOMIC DNA]</scope>
    <source>
        <strain evidence="7">LSR1</strain>
    </source>
</reference>
<evidence type="ECO:0000256" key="3">
    <source>
        <dbReference type="ARBA" id="ARBA00022833"/>
    </source>
</evidence>
<dbReference type="OrthoDB" id="6579738at2759"/>
<accession>A0A8R2D1J4</accession>
<evidence type="ECO:0000259" key="5">
    <source>
        <dbReference type="Pfam" id="PF10551"/>
    </source>
</evidence>
<keyword evidence="3" id="KW-0862">Zinc</keyword>
<name>A0A8R2D1J4_ACYPI</name>
<dbReference type="RefSeq" id="XP_016656720.2">
    <property type="nucleotide sequence ID" value="XM_016801231.2"/>
</dbReference>
<evidence type="ECO:0000313" key="7">
    <source>
        <dbReference type="Proteomes" id="UP000007819"/>
    </source>
</evidence>
<feature type="domain" description="FLYWCH-type" evidence="4">
    <location>
        <begin position="6"/>
        <end position="64"/>
    </location>
</feature>
<dbReference type="KEGG" id="api:107882621"/>
<dbReference type="EnsemblMetazoa" id="XM_016801231.2">
    <property type="protein sequence ID" value="XP_016656720.2"/>
    <property type="gene ID" value="LOC107882621"/>
</dbReference>
<protein>
    <recommendedName>
        <fullName evidence="8">MULE transposase domain-containing protein</fullName>
    </recommendedName>
</protein>
<dbReference type="GO" id="GO:0008270">
    <property type="term" value="F:zinc ion binding"/>
    <property type="evidence" value="ECO:0007669"/>
    <property type="project" value="UniProtKB-KW"/>
</dbReference>
<proteinExistence type="predicted"/>
<dbReference type="InterPro" id="IPR018289">
    <property type="entry name" value="MULE_transposase_dom"/>
</dbReference>
<evidence type="ECO:0000256" key="1">
    <source>
        <dbReference type="ARBA" id="ARBA00022723"/>
    </source>
</evidence>
<evidence type="ECO:0000259" key="4">
    <source>
        <dbReference type="Pfam" id="PF04500"/>
    </source>
</evidence>
<feature type="domain" description="MULE transposase" evidence="5">
    <location>
        <begin position="188"/>
        <end position="280"/>
    </location>
</feature>
<evidence type="ECO:0000256" key="2">
    <source>
        <dbReference type="ARBA" id="ARBA00022771"/>
    </source>
</evidence>
<dbReference type="GeneID" id="107882621"/>
<organism evidence="6 7">
    <name type="scientific">Acyrthosiphon pisum</name>
    <name type="common">Pea aphid</name>
    <dbReference type="NCBI Taxonomy" id="7029"/>
    <lineage>
        <taxon>Eukaryota</taxon>
        <taxon>Metazoa</taxon>
        <taxon>Ecdysozoa</taxon>
        <taxon>Arthropoda</taxon>
        <taxon>Hexapoda</taxon>
        <taxon>Insecta</taxon>
        <taxon>Pterygota</taxon>
        <taxon>Neoptera</taxon>
        <taxon>Paraneoptera</taxon>
        <taxon>Hemiptera</taxon>
        <taxon>Sternorrhyncha</taxon>
        <taxon>Aphidomorpha</taxon>
        <taxon>Aphidoidea</taxon>
        <taxon>Aphididae</taxon>
        <taxon>Macrosiphini</taxon>
        <taxon>Acyrthosiphon</taxon>
    </lineage>
</organism>
<evidence type="ECO:0000313" key="6">
    <source>
        <dbReference type="EnsemblMetazoa" id="XP_016656720.2"/>
    </source>
</evidence>
<dbReference type="Gene3D" id="2.20.25.240">
    <property type="match status" value="1"/>
</dbReference>
<dbReference type="Pfam" id="PF10551">
    <property type="entry name" value="MULE"/>
    <property type="match status" value="1"/>
</dbReference>
<dbReference type="InterPro" id="IPR007588">
    <property type="entry name" value="Znf_FLYWCH"/>
</dbReference>
<keyword evidence="1" id="KW-0479">Metal-binding</keyword>